<organism evidence="1 2">
    <name type="scientific">Maribacter cobaltidurans</name>
    <dbReference type="NCBI Taxonomy" id="1178778"/>
    <lineage>
        <taxon>Bacteria</taxon>
        <taxon>Pseudomonadati</taxon>
        <taxon>Bacteroidota</taxon>
        <taxon>Flavobacteriia</taxon>
        <taxon>Flavobacteriales</taxon>
        <taxon>Flavobacteriaceae</taxon>
        <taxon>Maribacter</taxon>
    </lineage>
</organism>
<dbReference type="KEGG" id="marb:CJ263_03820"/>
<dbReference type="RefSeq" id="WP_094996049.1">
    <property type="nucleotide sequence ID" value="NZ_BMJL01000001.1"/>
</dbReference>
<protein>
    <submittedName>
        <fullName evidence="1">Uncharacterized protein</fullName>
    </submittedName>
</protein>
<reference evidence="1 2" key="1">
    <citation type="submission" date="2017-08" db="EMBL/GenBank/DDBJ databases">
        <title>The complete genome sequence of Maribacter sp. B1, isolated from deep-sea sediment.</title>
        <authorList>
            <person name="Wu Y.-H."/>
            <person name="Cheng H."/>
            <person name="Xu X.-W."/>
        </authorList>
    </citation>
    <scope>NUCLEOTIDE SEQUENCE [LARGE SCALE GENOMIC DNA]</scope>
    <source>
        <strain evidence="1 2">B1</strain>
    </source>
</reference>
<gene>
    <name evidence="1" type="ORF">CJ263_03820</name>
</gene>
<dbReference type="OrthoDB" id="1467772at2"/>
<sequence>MEKLQRLFNFYINASIHVAFGVFALTHVTIKTFSIQRDEHLAWFLFFGTIVCYNFIKYGVEAEKYFIVANPYQKNIQIVSFISFILGCYHAYFIRVEVWLGIMALVFLTGLYAIPVLPNTKNLRSLGGLKIFIVALVWAGATVILPVLGSFKILFWDIWVEAVQRFFFVLLLLIPFEIRDLKYDNPELRTLPQRFGVRATQLIGALLAFLFYLVTFLKDSLSGPELIVKTILFLGLLVMMFSFGKNQKKYFASFWVEGIPVVWYVLLVLCLKWY</sequence>
<dbReference type="EMBL" id="CP022957">
    <property type="protein sequence ID" value="ASV29423.1"/>
    <property type="molecule type" value="Genomic_DNA"/>
</dbReference>
<proteinExistence type="predicted"/>
<dbReference type="Proteomes" id="UP000215244">
    <property type="component" value="Chromosome"/>
</dbReference>
<name>A0A223V202_9FLAO</name>
<keyword evidence="2" id="KW-1185">Reference proteome</keyword>
<dbReference type="AlphaFoldDB" id="A0A223V202"/>
<accession>A0A223V202</accession>
<evidence type="ECO:0000313" key="2">
    <source>
        <dbReference type="Proteomes" id="UP000215244"/>
    </source>
</evidence>
<evidence type="ECO:0000313" key="1">
    <source>
        <dbReference type="EMBL" id="ASV29423.1"/>
    </source>
</evidence>